<reference evidence="5" key="1">
    <citation type="submission" date="2020-08" db="EMBL/GenBank/DDBJ databases">
        <title>Genome public.</title>
        <authorList>
            <person name="Liu C."/>
            <person name="Sun Q."/>
        </authorList>
    </citation>
    <scope>NUCLEOTIDE SEQUENCE</scope>
    <source>
        <strain evidence="5">NSJ-15</strain>
    </source>
</reference>
<sequence>MQDKRRSSGSGGKRVVRGSSVVAEYDKNGRRSSSVSRSRRSAASSRSSAARRPSSARGSAAARNGRRGKKRMSRGKKVLIALGAVIVALALIIFFLFQYYFGGLKIKPIGEDADLGIDSSIERDDSITNILLCGVDTRSKTKVKGRSDALMMLTLDNKHDKIKIVSIPRDTLVNIDGYGQTKINHAYMYGGPELAIKTFNQTFHTDIKDYVSVNFYQLAEIIDAAGGVDIEVSAGEIKHINKLVMETTGDESNMIDTSLADTTVHMNGAQAVSFSRIRYLGTDDARTERQREVLTELFKTAVEMDFSKYPGFAKELLPMCETSLDYAKILKLSTIMLADDLQLELAAFPNEYIDISQSGQNTVKQDGVWYYVYDLEQAAEMIHKFVYDDLTFEQQYAPDTDVSSSSAAAA</sequence>
<evidence type="ECO:0000313" key="5">
    <source>
        <dbReference type="EMBL" id="MBC8611981.1"/>
    </source>
</evidence>
<dbReference type="EMBL" id="JACRTL010000009">
    <property type="protein sequence ID" value="MBC8611981.1"/>
    <property type="molecule type" value="Genomic_DNA"/>
</dbReference>
<feature type="domain" description="Cell envelope-related transcriptional attenuator" evidence="4">
    <location>
        <begin position="146"/>
        <end position="301"/>
    </location>
</feature>
<name>A0A8J6TS44_9FIRM</name>
<proteinExistence type="inferred from homology"/>
<feature type="transmembrane region" description="Helical" evidence="3">
    <location>
        <begin position="78"/>
        <end position="101"/>
    </location>
</feature>
<dbReference type="InterPro" id="IPR004474">
    <property type="entry name" value="LytR_CpsA_psr"/>
</dbReference>
<gene>
    <name evidence="5" type="ORF">H8702_12860</name>
</gene>
<evidence type="ECO:0000313" key="6">
    <source>
        <dbReference type="Proteomes" id="UP000632659"/>
    </source>
</evidence>
<dbReference type="Gene3D" id="3.40.630.190">
    <property type="entry name" value="LCP protein"/>
    <property type="match status" value="1"/>
</dbReference>
<evidence type="ECO:0000256" key="2">
    <source>
        <dbReference type="SAM" id="MobiDB-lite"/>
    </source>
</evidence>
<dbReference type="PANTHER" id="PTHR33392">
    <property type="entry name" value="POLYISOPRENYL-TEICHOIC ACID--PEPTIDOGLYCAN TEICHOIC ACID TRANSFERASE TAGU"/>
    <property type="match status" value="1"/>
</dbReference>
<keyword evidence="6" id="KW-1185">Reference proteome</keyword>
<keyword evidence="3" id="KW-0472">Membrane</keyword>
<comment type="caution">
    <text evidence="5">The sequence shown here is derived from an EMBL/GenBank/DDBJ whole genome shotgun (WGS) entry which is preliminary data.</text>
</comment>
<accession>A0A8J6TS44</accession>
<dbReference type="RefSeq" id="WP_187536838.1">
    <property type="nucleotide sequence ID" value="NZ_JACRTL010000009.1"/>
</dbReference>
<protein>
    <submittedName>
        <fullName evidence="5">LCP family protein</fullName>
    </submittedName>
</protein>
<comment type="similarity">
    <text evidence="1">Belongs to the LytR/CpsA/Psr (LCP) family.</text>
</comment>
<evidence type="ECO:0000256" key="1">
    <source>
        <dbReference type="ARBA" id="ARBA00006068"/>
    </source>
</evidence>
<evidence type="ECO:0000259" key="4">
    <source>
        <dbReference type="Pfam" id="PF03816"/>
    </source>
</evidence>
<keyword evidence="3" id="KW-1133">Transmembrane helix</keyword>
<dbReference type="Proteomes" id="UP000632659">
    <property type="component" value="Unassembled WGS sequence"/>
</dbReference>
<feature type="region of interest" description="Disordered" evidence="2">
    <location>
        <begin position="1"/>
        <end position="70"/>
    </location>
</feature>
<feature type="compositionally biased region" description="Low complexity" evidence="2">
    <location>
        <begin position="31"/>
        <end position="63"/>
    </location>
</feature>
<organism evidence="5 6">
    <name type="scientific">Massiliimalia timonensis</name>
    <dbReference type="NCBI Taxonomy" id="1987501"/>
    <lineage>
        <taxon>Bacteria</taxon>
        <taxon>Bacillati</taxon>
        <taxon>Bacillota</taxon>
        <taxon>Clostridia</taxon>
        <taxon>Eubacteriales</taxon>
        <taxon>Oscillospiraceae</taxon>
        <taxon>Massiliimalia</taxon>
    </lineage>
</organism>
<dbReference type="AlphaFoldDB" id="A0A8J6TS44"/>
<dbReference type="NCBIfam" id="TIGR00350">
    <property type="entry name" value="lytR_cpsA_psr"/>
    <property type="match status" value="1"/>
</dbReference>
<dbReference type="PANTHER" id="PTHR33392:SF6">
    <property type="entry name" value="POLYISOPRENYL-TEICHOIC ACID--PEPTIDOGLYCAN TEICHOIC ACID TRANSFERASE TAGU"/>
    <property type="match status" value="1"/>
</dbReference>
<dbReference type="Pfam" id="PF03816">
    <property type="entry name" value="LytR_cpsA_psr"/>
    <property type="match status" value="1"/>
</dbReference>
<keyword evidence="3" id="KW-0812">Transmembrane</keyword>
<dbReference type="InterPro" id="IPR050922">
    <property type="entry name" value="LytR/CpsA/Psr_CW_biosynth"/>
</dbReference>
<evidence type="ECO:0000256" key="3">
    <source>
        <dbReference type="SAM" id="Phobius"/>
    </source>
</evidence>